<sequence length="932" mass="102774">MVGVEKIAAAEVPREYLDEEYQELPSTIGGAGLVATATKFKPNAFHFRRQVIIIQRAGGGCSDSQFKEWSQSSAISKAFQIGAREAEAVSALMTRISPAVAERLTDAVRARGMLRFLTHETLAKGVLNKAWTSGVGALEAWQDELRNREDDALVPMIVFAKFHFSLEGNVCSGCVCVGEPFVTRLIADYDGTAAPLRAPATYAKALQKHQARGAFLHFLACLQKITPGEMWADVKLSLENQFQQGYLDPDLLHVLETEVLAGDLKGVGAFRPFAARVETAVRQKKEEHQAELQQNLRQADLAQLLAKLESDFAILDSVVPKASQEAELHALDMKYLRDRQEKGERYVDDWMAKHCCVVEVGENFDQGIQKFLKFKEQFRKYVVCFFDAAVFPANATYVAQAIKMLAAILSMSQNNMGFVMFPVYQSQTSESAMVKHRHQLEMSFLKAGLSLIHPVQVLYTKPNCTARDARALAQQGLATFHTHFGEHTFAASNAVKTGTVGPCPLLKISDFLGYDGETVKPGASARGVDCASELIAGLLAGMPFDDSDLVMLVDIVPNRFAEFGRASVKRNLEGIGHKIQYFSFMMEEVNTNRSSLRTLVYEHWDASAESPPKVRAREEAKSEASPSLELLAWVDERPTFPDILMTRFPEDTAEYKAIAAKKSEFDKKFPAAKQPAPKRGPARAGGVCDFTLDGGAQPLDIERTIDLPCISDGDLTVTRLVESAAVGKRPSIIISDTYEVWIGNTTDAALNLTCGELFGFGTGLFEPKAVSALPSDPKQELHGVVWRFKDDFNLVSYNKSIMPLCQFLRKLAIDNGLGDVSLDDHKLAARMLSDAWLWMSKGVLCGDTPACFRYIISPLESMKTNVFKPNGLGNDAGRDPVRHQTLGAIFMGKMDRLINNKRASLIWEALSAKIGNTCGVHVSCRFVFIPLP</sequence>
<evidence type="ECO:0000313" key="2">
    <source>
        <dbReference type="Proteomes" id="UP001642464"/>
    </source>
</evidence>
<keyword evidence="2" id="KW-1185">Reference proteome</keyword>
<dbReference type="EMBL" id="CAXAMM010034558">
    <property type="protein sequence ID" value="CAK9073041.1"/>
    <property type="molecule type" value="Genomic_DNA"/>
</dbReference>
<comment type="caution">
    <text evidence="1">The sequence shown here is derived from an EMBL/GenBank/DDBJ whole genome shotgun (WGS) entry which is preliminary data.</text>
</comment>
<gene>
    <name evidence="1" type="ORF">SCF082_LOCUS35838</name>
</gene>
<reference evidence="1 2" key="1">
    <citation type="submission" date="2024-02" db="EMBL/GenBank/DDBJ databases">
        <authorList>
            <person name="Chen Y."/>
            <person name="Shah S."/>
            <person name="Dougan E. K."/>
            <person name="Thang M."/>
            <person name="Chan C."/>
        </authorList>
    </citation>
    <scope>NUCLEOTIDE SEQUENCE [LARGE SCALE GENOMIC DNA]</scope>
</reference>
<protein>
    <submittedName>
        <fullName evidence="1">FO synthase subunit 1</fullName>
    </submittedName>
</protein>
<name>A0ABP0PBL2_9DINO</name>
<proteinExistence type="predicted"/>
<evidence type="ECO:0000313" key="1">
    <source>
        <dbReference type="EMBL" id="CAK9073041.1"/>
    </source>
</evidence>
<organism evidence="1 2">
    <name type="scientific">Durusdinium trenchii</name>
    <dbReference type="NCBI Taxonomy" id="1381693"/>
    <lineage>
        <taxon>Eukaryota</taxon>
        <taxon>Sar</taxon>
        <taxon>Alveolata</taxon>
        <taxon>Dinophyceae</taxon>
        <taxon>Suessiales</taxon>
        <taxon>Symbiodiniaceae</taxon>
        <taxon>Durusdinium</taxon>
    </lineage>
</organism>
<accession>A0ABP0PBL2</accession>
<dbReference type="Proteomes" id="UP001642464">
    <property type="component" value="Unassembled WGS sequence"/>
</dbReference>